<evidence type="ECO:0000313" key="3">
    <source>
        <dbReference type="EMBL" id="KAJ8035443.1"/>
    </source>
</evidence>
<keyword evidence="4" id="KW-1185">Reference proteome</keyword>
<protein>
    <submittedName>
        <fullName evidence="3">Protein asteroid-like 1</fullName>
    </submittedName>
</protein>
<evidence type="ECO:0000313" key="4">
    <source>
        <dbReference type="Proteomes" id="UP001152320"/>
    </source>
</evidence>
<dbReference type="EMBL" id="JAIZAY010000010">
    <property type="protein sequence ID" value="KAJ8035443.1"/>
    <property type="molecule type" value="Genomic_DNA"/>
</dbReference>
<dbReference type="Proteomes" id="UP001152320">
    <property type="component" value="Chromosome 10"/>
</dbReference>
<organism evidence="3 4">
    <name type="scientific">Holothuria leucospilota</name>
    <name type="common">Black long sea cucumber</name>
    <name type="synonym">Mertensiothuria leucospilota</name>
    <dbReference type="NCBI Taxonomy" id="206669"/>
    <lineage>
        <taxon>Eukaryota</taxon>
        <taxon>Metazoa</taxon>
        <taxon>Echinodermata</taxon>
        <taxon>Eleutherozoa</taxon>
        <taxon>Echinozoa</taxon>
        <taxon>Holothuroidea</taxon>
        <taxon>Aspidochirotacea</taxon>
        <taxon>Aspidochirotida</taxon>
        <taxon>Holothuriidae</taxon>
        <taxon>Holothuria</taxon>
    </lineage>
</organism>
<accession>A0A9Q1H7C9</accession>
<sequence>MGVRGLTTFINREKRFYENYRLHSTKLVIDGCGLAPAIYYDSDLNIDPGNHGGEHQTYYIHCAQFFRNMLSCGVECYVIFDGGYDRNGLKFETLKKREQESIDSMKELNETGEGVQTIATYYMLVFTRVLDDLDVDWISSEFEADRDIAVLANEFKCPVLGQDSDFFIMNIEEGYIPLDSLNWRKLCSIPYQSGTESCQPLPSKCQAAQNYLESKRFRLRAFSTYFQVMPSIMPIFASLSGNDYLQGFNLSEFYAGIKQRHQKPDGRPHPHRKGYWRFCNLLHHLTYFTTVAECIEEVLQYVHIDERSKIKAALQESCSMYDVTSFSDVAQFFREQNLSSQSDETLSNDPKNPSTGKGTDDEDVEEGILMPGVCESILRQKTVFLNVQTEKLSNPRASACCDHLIRILAGIMLENKVAEEDKNERRMLTFDVFHREKYTLTCTKMEPVWNVTGFGNVPFYKEVPRMSKSSRLSFLLAALNVQNVHFNNIPESFHLMLLASIYCYKNADPPVSATLLHALVLGWIQGVAWYQDNTQKLQEEGRLQTDEKEFDISWDGYEVQTVLQNYEPLTRKSLRESLDFDISHAFMQWISCNKYTRFLNIMLQDFLPRLDVRIWYNGILIHNLYFRLTDIHPSRHQNWIENGLLLDAPSAYDFYRDLMSFLTQNLNFPTNLKGDNVPLPSKESAGKHQCSPQREIRGHNEATSKGSKESSTLDFSCPKSGRKKHRRSKKNRGKKAK</sequence>
<proteinExistence type="inferred from homology"/>
<dbReference type="OrthoDB" id="25987at2759"/>
<dbReference type="AlphaFoldDB" id="A0A9Q1H7C9"/>
<dbReference type="InterPro" id="IPR026832">
    <property type="entry name" value="Asteroid"/>
</dbReference>
<feature type="compositionally biased region" description="Basic and acidic residues" evidence="2">
    <location>
        <begin position="694"/>
        <end position="708"/>
    </location>
</feature>
<comment type="similarity">
    <text evidence="1">Belongs to the asteroid family.</text>
</comment>
<feature type="region of interest" description="Disordered" evidence="2">
    <location>
        <begin position="338"/>
        <end position="364"/>
    </location>
</feature>
<dbReference type="SUPFAM" id="SSF88723">
    <property type="entry name" value="PIN domain-like"/>
    <property type="match status" value="1"/>
</dbReference>
<evidence type="ECO:0000256" key="2">
    <source>
        <dbReference type="SAM" id="MobiDB-lite"/>
    </source>
</evidence>
<name>A0A9Q1H7C9_HOLLE</name>
<dbReference type="Gene3D" id="3.40.50.1010">
    <property type="entry name" value="5'-nuclease"/>
    <property type="match status" value="1"/>
</dbReference>
<dbReference type="PANTHER" id="PTHR15665">
    <property type="entry name" value="ASTEROID PROTEIN"/>
    <property type="match status" value="1"/>
</dbReference>
<gene>
    <name evidence="3" type="ORF">HOLleu_22670</name>
</gene>
<dbReference type="PANTHER" id="PTHR15665:SF1">
    <property type="entry name" value="PROTEIN ASTEROID HOMOLOG 1"/>
    <property type="match status" value="1"/>
</dbReference>
<dbReference type="InterPro" id="IPR029060">
    <property type="entry name" value="PIN-like_dom_sf"/>
</dbReference>
<feature type="region of interest" description="Disordered" evidence="2">
    <location>
        <begin position="673"/>
        <end position="737"/>
    </location>
</feature>
<feature type="compositionally biased region" description="Polar residues" evidence="2">
    <location>
        <begin position="338"/>
        <end position="357"/>
    </location>
</feature>
<evidence type="ECO:0000256" key="1">
    <source>
        <dbReference type="ARBA" id="ARBA00007398"/>
    </source>
</evidence>
<feature type="compositionally biased region" description="Basic residues" evidence="2">
    <location>
        <begin position="720"/>
        <end position="737"/>
    </location>
</feature>
<reference evidence="3" key="1">
    <citation type="submission" date="2021-10" db="EMBL/GenBank/DDBJ databases">
        <title>Tropical sea cucumber genome reveals ecological adaptation and Cuvierian tubules defense mechanism.</title>
        <authorList>
            <person name="Chen T."/>
        </authorList>
    </citation>
    <scope>NUCLEOTIDE SEQUENCE</scope>
    <source>
        <strain evidence="3">Nanhai2018</strain>
        <tissue evidence="3">Muscle</tissue>
    </source>
</reference>
<comment type="caution">
    <text evidence="3">The sequence shown here is derived from an EMBL/GenBank/DDBJ whole genome shotgun (WGS) entry which is preliminary data.</text>
</comment>